<comment type="similarity">
    <text evidence="2">Belongs to the mitochondrion-specific ribosomal protein mL52 family.</text>
</comment>
<keyword evidence="10" id="KW-1185">Reference proteome</keyword>
<keyword evidence="5" id="KW-0496">Mitochondrion</keyword>
<evidence type="ECO:0000256" key="8">
    <source>
        <dbReference type="ARBA" id="ARBA00035425"/>
    </source>
</evidence>
<dbReference type="OrthoDB" id="10249237at2759"/>
<evidence type="ECO:0000313" key="10">
    <source>
        <dbReference type="Proteomes" id="UP000887567"/>
    </source>
</evidence>
<organism evidence="9 10">
    <name type="scientific">Exaiptasia diaphana</name>
    <name type="common">Tropical sea anemone</name>
    <name type="synonym">Aiptasia pulchella</name>
    <dbReference type="NCBI Taxonomy" id="2652724"/>
    <lineage>
        <taxon>Eukaryota</taxon>
        <taxon>Metazoa</taxon>
        <taxon>Cnidaria</taxon>
        <taxon>Anthozoa</taxon>
        <taxon>Hexacorallia</taxon>
        <taxon>Actiniaria</taxon>
        <taxon>Aiptasiidae</taxon>
        <taxon>Exaiptasia</taxon>
    </lineage>
</organism>
<sequence length="108" mass="12328">MAAVLLRRISPPIPLCNLRMIATCRHVQAGQKWRTSHGQAPDGLRYGPLTDKPDWSYADGRLAPETARRKRRMRNRLDVAQRISQLLTEIDEAKENTEQRSSSAQGKY</sequence>
<dbReference type="PANTHER" id="PTHR34090:SF1">
    <property type="entry name" value="LARGE RIBOSOMAL SUBUNIT PROTEIN ML52"/>
    <property type="match status" value="1"/>
</dbReference>
<evidence type="ECO:0000256" key="1">
    <source>
        <dbReference type="ARBA" id="ARBA00004173"/>
    </source>
</evidence>
<dbReference type="KEGG" id="epa:110238532"/>
<evidence type="ECO:0000256" key="5">
    <source>
        <dbReference type="ARBA" id="ARBA00023128"/>
    </source>
</evidence>
<keyword evidence="3" id="KW-0809">Transit peptide</keyword>
<dbReference type="GO" id="GO:0003735">
    <property type="term" value="F:structural constituent of ribosome"/>
    <property type="evidence" value="ECO:0007669"/>
    <property type="project" value="InterPro"/>
</dbReference>
<dbReference type="Pfam" id="PF18699">
    <property type="entry name" value="MRPL52"/>
    <property type="match status" value="1"/>
</dbReference>
<dbReference type="GO" id="GO:0005762">
    <property type="term" value="C:mitochondrial large ribosomal subunit"/>
    <property type="evidence" value="ECO:0007669"/>
    <property type="project" value="InterPro"/>
</dbReference>
<evidence type="ECO:0000256" key="3">
    <source>
        <dbReference type="ARBA" id="ARBA00022946"/>
    </source>
</evidence>
<evidence type="ECO:0000256" key="7">
    <source>
        <dbReference type="ARBA" id="ARBA00035181"/>
    </source>
</evidence>
<comment type="subcellular location">
    <subcellularLocation>
        <location evidence="1">Mitochondrion</location>
    </subcellularLocation>
</comment>
<dbReference type="PANTHER" id="PTHR34090">
    <property type="entry name" value="39S RIBOSOMAL PROTEIN L52, MITOCHONDRIAL"/>
    <property type="match status" value="1"/>
</dbReference>
<protein>
    <recommendedName>
        <fullName evidence="7">Large ribosomal subunit protein mL52</fullName>
    </recommendedName>
    <alternativeName>
        <fullName evidence="8">39S ribosomal protein L52, mitochondrial</fullName>
    </alternativeName>
</protein>
<evidence type="ECO:0000313" key="9">
    <source>
        <dbReference type="EnsemblMetazoa" id="XP_020899864.1"/>
    </source>
</evidence>
<proteinExistence type="inferred from homology"/>
<accession>A0A913X6T1</accession>
<dbReference type="RefSeq" id="XP_020899864.1">
    <property type="nucleotide sequence ID" value="XM_021044205.2"/>
</dbReference>
<reference evidence="9" key="1">
    <citation type="submission" date="2022-11" db="UniProtKB">
        <authorList>
            <consortium name="EnsemblMetazoa"/>
        </authorList>
    </citation>
    <scope>IDENTIFICATION</scope>
</reference>
<dbReference type="GO" id="GO:0032543">
    <property type="term" value="P:mitochondrial translation"/>
    <property type="evidence" value="ECO:0007669"/>
    <property type="project" value="InterPro"/>
</dbReference>
<dbReference type="AlphaFoldDB" id="A0A913X6T1"/>
<dbReference type="GeneID" id="110238532"/>
<evidence type="ECO:0000256" key="2">
    <source>
        <dbReference type="ARBA" id="ARBA00007232"/>
    </source>
</evidence>
<keyword evidence="6" id="KW-0687">Ribonucleoprotein</keyword>
<dbReference type="OMA" id="TRSACFH"/>
<keyword evidence="4" id="KW-0689">Ribosomal protein</keyword>
<evidence type="ECO:0000256" key="4">
    <source>
        <dbReference type="ARBA" id="ARBA00022980"/>
    </source>
</evidence>
<dbReference type="Proteomes" id="UP000887567">
    <property type="component" value="Unplaced"/>
</dbReference>
<dbReference type="EnsemblMetazoa" id="XM_021044205.2">
    <property type="protein sequence ID" value="XP_020899864.1"/>
    <property type="gene ID" value="LOC110238532"/>
</dbReference>
<evidence type="ECO:0000256" key="6">
    <source>
        <dbReference type="ARBA" id="ARBA00023274"/>
    </source>
</evidence>
<dbReference type="InterPro" id="IPR034596">
    <property type="entry name" value="Ribosomal_mL52"/>
</dbReference>
<name>A0A913X6T1_EXADI</name>